<dbReference type="RefSeq" id="WP_342074956.1">
    <property type="nucleotide sequence ID" value="NZ_CP151764.2"/>
</dbReference>
<dbReference type="InterPro" id="IPR015996">
    <property type="entry name" value="UCP028451"/>
</dbReference>
<dbReference type="KEGG" id="yrh:AABB31_00370"/>
<dbReference type="Pfam" id="PF09365">
    <property type="entry name" value="DUF2461"/>
    <property type="match status" value="1"/>
</dbReference>
<name>A0AAN0M5Q5_9RHOB</name>
<protein>
    <submittedName>
        <fullName evidence="1">DUF2461 domain-containing protein</fullName>
    </submittedName>
</protein>
<accession>A0AAN0M5Q5</accession>
<dbReference type="PANTHER" id="PTHR36452:SF1">
    <property type="entry name" value="DUF2461 DOMAIN-CONTAINING PROTEIN"/>
    <property type="match status" value="1"/>
</dbReference>
<dbReference type="Proteomes" id="UP001470809">
    <property type="component" value="Plasmid pSS1-5"/>
</dbReference>
<gene>
    <name evidence="1" type="ORF">AABB31_00370</name>
</gene>
<dbReference type="AlphaFoldDB" id="A0AAN0M5Q5"/>
<sequence length="226" mass="25363">MTQQVAFTDTTFQLLEGLRDNNNKEWYAENKAAFKAACLDPFALLLDQITNRVAGEPLPLEGSEQTMFRMHRDVRFSKDKSPYKPSVSGMMTRSGTKAEMNGMAFIQMDPTGGFVAGGFYRLPTPKLNAIRQRIIDQADEFSTILDTLKSQGHQLSEMQRLTRMPKGFTQYDDHIHAEHVKLKGFIVRRAFDRDVWVSGEIAALGAVVVSQVAPLLQFGMDALQDA</sequence>
<dbReference type="InterPro" id="IPR012808">
    <property type="entry name" value="CHP02453"/>
</dbReference>
<dbReference type="PANTHER" id="PTHR36452">
    <property type="entry name" value="CHROMOSOME 12, WHOLE GENOME SHOTGUN SEQUENCE"/>
    <property type="match status" value="1"/>
</dbReference>
<dbReference type="EMBL" id="CP151764">
    <property type="protein sequence ID" value="WZU65614.1"/>
    <property type="molecule type" value="Genomic_DNA"/>
</dbReference>
<reference evidence="1 2" key="2">
    <citation type="submission" date="2024-08" db="EMBL/GenBank/DDBJ databases">
        <title>Phylogenomic analyses of a clade within the roseobacter group suggest taxonomic reassignments of species of the genera Aestuariivita, Citreicella, Loktanella, Nautella, Pelagibaca, Ruegeria, Thalassobius, Thiobacimonas and Tropicibacter, and the proposal o.</title>
        <authorList>
            <person name="Jeon C.O."/>
        </authorList>
    </citation>
    <scope>NUCLEOTIDE SEQUENCE [LARGE SCALE GENOMIC DNA]</scope>
    <source>
        <strain evidence="1 2">SS1-5</strain>
        <plasmid evidence="1 2">pSS1-5</plasmid>
    </source>
</reference>
<evidence type="ECO:0000313" key="2">
    <source>
        <dbReference type="Proteomes" id="UP001470809"/>
    </source>
</evidence>
<reference evidence="2" key="1">
    <citation type="submission" date="2024-04" db="EMBL/GenBank/DDBJ databases">
        <title>Phylogenomic analyses of a clade within the roseobacter group suggest taxonomic reassignments of species of the genera Aestuariivita, Citreicella, Loktanella, Nautella, Pelagibaca, Ruegeria, Thalassobius, Thiobacimonas and Tropicibacter, and the proposal o.</title>
        <authorList>
            <person name="Jeon C.O."/>
        </authorList>
    </citation>
    <scope>NUCLEOTIDE SEQUENCE [LARGE SCALE GENOMIC DNA]</scope>
    <source>
        <strain evidence="2">SS1-5</strain>
        <plasmid evidence="2">pSS1-5</plasmid>
    </source>
</reference>
<dbReference type="PIRSF" id="PIRSF028451">
    <property type="entry name" value="UCP028451"/>
    <property type="match status" value="1"/>
</dbReference>
<evidence type="ECO:0000313" key="1">
    <source>
        <dbReference type="EMBL" id="WZU65614.1"/>
    </source>
</evidence>
<proteinExistence type="predicted"/>
<organism evidence="1 2">
    <name type="scientific">Yoonia rhodophyticola</name>
    <dbReference type="NCBI Taxonomy" id="3137370"/>
    <lineage>
        <taxon>Bacteria</taxon>
        <taxon>Pseudomonadati</taxon>
        <taxon>Pseudomonadota</taxon>
        <taxon>Alphaproteobacteria</taxon>
        <taxon>Rhodobacterales</taxon>
        <taxon>Paracoccaceae</taxon>
        <taxon>Yoonia</taxon>
    </lineage>
</organism>
<geneLocation type="plasmid" evidence="1 2">
    <name>pSS1-5</name>
</geneLocation>
<dbReference type="NCBIfam" id="TIGR02453">
    <property type="entry name" value="TIGR02453 family protein"/>
    <property type="match status" value="1"/>
</dbReference>
<keyword evidence="2" id="KW-1185">Reference proteome</keyword>
<keyword evidence="1" id="KW-0614">Plasmid</keyword>